<keyword evidence="1" id="KW-0732">Signal</keyword>
<name>A0AAX0S060_9BACI</name>
<dbReference type="SMART" id="SM00287">
    <property type="entry name" value="SH3b"/>
    <property type="match status" value="1"/>
</dbReference>
<dbReference type="InterPro" id="IPR051922">
    <property type="entry name" value="Bact_Sporulation_Assoc"/>
</dbReference>
<protein>
    <recommendedName>
        <fullName evidence="2">SH3b domain-containing protein</fullName>
    </recommendedName>
</protein>
<sequence length="695" mass="76517">MRSLKYLFIAFFIIFSTLPAHEAEAAEEYTSMKVKLENFLGNQTSVTLTATGDYQTSDKEVFIKAGEELTVKVESGKLVVYKNSQKKGIFASIMVTPVKQDSLLSINNRPYPGSLEFTVDGSFIRPINHVYIEDYLKGVVPREMPALWHIEAVKAQAIAARTYALRYQSKVINDTVSYQVYGGADGHSHSNLAVEQTTGMVIKHEGKLIEALFSSSNGGMTELNSNVWTSGEPLAYLSIKEDSYDPKLKWMIALDKKQIDLTNLDVSKPEDWWTSVQEEDKTIIPNLKNWLQNNGYAKKDIKITEIPVLTLTDKTSGGRVTKGSIQMNFYVKDLTDDKGKLVQQNVTLTNVEASKIRAMVGLGNMKSYLVDNTTSTDPAKIKIDGFGYGHGVGLSQYGAKHRAEAGQTYQGILEFYYPNTSIVREYSNAAAGSETDPVVNKDITAPRITSVKAKEDYLNSKVNFTYAIDEDATVSLTIKDKNSKVIATPISRKSMKKGSQVAAWNTKAVSNGNYTAEITATDRDGNKGTVTQAFKVNKDITAPNITSIDTSGNYSTEKASITYTISEAAKVTVQVKNNKGKVIATPTDTKSLKKGSQSATWNFKNVSNGTYTVTITAKDASNNQRTVSKKISIKKTTGKVTASVLNIREKTNTSSKIVGKLKKNQTVTILAQQGDWYKIKNGSQIGYVSKKYVTK</sequence>
<dbReference type="InterPro" id="IPR025965">
    <property type="entry name" value="FlgD/Vpr_Ig-like"/>
</dbReference>
<organism evidence="3 4">
    <name type="scientific">Peribacillus butanolivorans</name>
    <dbReference type="NCBI Taxonomy" id="421767"/>
    <lineage>
        <taxon>Bacteria</taxon>
        <taxon>Bacillati</taxon>
        <taxon>Bacillota</taxon>
        <taxon>Bacilli</taxon>
        <taxon>Bacillales</taxon>
        <taxon>Bacillaceae</taxon>
        <taxon>Peribacillus</taxon>
    </lineage>
</organism>
<comment type="caution">
    <text evidence="3">The sequence shown here is derived from an EMBL/GenBank/DDBJ whole genome shotgun (WGS) entry which is preliminary data.</text>
</comment>
<dbReference type="InterPro" id="IPR003646">
    <property type="entry name" value="SH3-like_bac-type"/>
</dbReference>
<dbReference type="GO" id="GO:0030435">
    <property type="term" value="P:sporulation resulting in formation of a cellular spore"/>
    <property type="evidence" value="ECO:0007669"/>
    <property type="project" value="InterPro"/>
</dbReference>
<dbReference type="Proteomes" id="UP000220106">
    <property type="component" value="Unassembled WGS sequence"/>
</dbReference>
<dbReference type="InterPro" id="IPR013693">
    <property type="entry name" value="SpoIID/LytB_N"/>
</dbReference>
<dbReference type="RefSeq" id="WP_098177177.1">
    <property type="nucleotide sequence ID" value="NZ_NUEQ01000034.1"/>
</dbReference>
<accession>A0AAX0S060</accession>
<dbReference type="GO" id="GO:0030288">
    <property type="term" value="C:outer membrane-bounded periplasmic space"/>
    <property type="evidence" value="ECO:0007669"/>
    <property type="project" value="TreeGrafter"/>
</dbReference>
<dbReference type="AlphaFoldDB" id="A0AAX0S060"/>
<dbReference type="Gene3D" id="2.60.40.4070">
    <property type="match status" value="2"/>
</dbReference>
<gene>
    <name evidence="3" type="ORF">CN689_20750</name>
</gene>
<evidence type="ECO:0000313" key="3">
    <source>
        <dbReference type="EMBL" id="PEJ30207.1"/>
    </source>
</evidence>
<evidence type="ECO:0000313" key="4">
    <source>
        <dbReference type="Proteomes" id="UP000220106"/>
    </source>
</evidence>
<feature type="chain" id="PRO_5043645592" description="SH3b domain-containing protein" evidence="1">
    <location>
        <begin position="23"/>
        <end position="695"/>
    </location>
</feature>
<evidence type="ECO:0000259" key="2">
    <source>
        <dbReference type="PROSITE" id="PS51781"/>
    </source>
</evidence>
<dbReference type="Pfam" id="PF08239">
    <property type="entry name" value="SH3_3"/>
    <property type="match status" value="1"/>
</dbReference>
<proteinExistence type="predicted"/>
<feature type="signal peptide" evidence="1">
    <location>
        <begin position="1"/>
        <end position="22"/>
    </location>
</feature>
<reference evidence="3 4" key="1">
    <citation type="submission" date="2017-09" db="EMBL/GenBank/DDBJ databases">
        <title>Large-scale bioinformatics analysis of Bacillus genomes uncovers conserved roles of natural products in bacterial physiology.</title>
        <authorList>
            <consortium name="Agbiome Team Llc"/>
            <person name="Bleich R.M."/>
            <person name="Kirk G.J."/>
            <person name="Santa Maria K.C."/>
            <person name="Allen S.E."/>
            <person name="Farag S."/>
            <person name="Shank E.A."/>
            <person name="Bowers A."/>
        </authorList>
    </citation>
    <scope>NUCLEOTIDE SEQUENCE [LARGE SCALE GENOMIC DNA]</scope>
    <source>
        <strain evidence="3 4">AFS003229</strain>
    </source>
</reference>
<dbReference type="PROSITE" id="PS51781">
    <property type="entry name" value="SH3B"/>
    <property type="match status" value="1"/>
</dbReference>
<dbReference type="Pfam" id="PF13860">
    <property type="entry name" value="FlgD_ig"/>
    <property type="match status" value="1"/>
</dbReference>
<feature type="domain" description="SH3b" evidence="2">
    <location>
        <begin position="635"/>
        <end position="695"/>
    </location>
</feature>
<dbReference type="Pfam" id="PF08486">
    <property type="entry name" value="SpoIID"/>
    <property type="match status" value="1"/>
</dbReference>
<dbReference type="InterPro" id="IPR013486">
    <property type="entry name" value="SpoIID/LytB"/>
</dbReference>
<dbReference type="Gene3D" id="2.30.30.40">
    <property type="entry name" value="SH3 Domains"/>
    <property type="match status" value="1"/>
</dbReference>
<dbReference type="EMBL" id="NUEQ01000034">
    <property type="protein sequence ID" value="PEJ30207.1"/>
    <property type="molecule type" value="Genomic_DNA"/>
</dbReference>
<dbReference type="PANTHER" id="PTHR30032">
    <property type="entry name" value="N-ACETYLMURAMOYL-L-ALANINE AMIDASE-RELATED"/>
    <property type="match status" value="1"/>
</dbReference>
<dbReference type="PANTHER" id="PTHR30032:SF4">
    <property type="entry name" value="AMIDASE ENHANCER"/>
    <property type="match status" value="1"/>
</dbReference>
<dbReference type="NCBIfam" id="TIGR02669">
    <property type="entry name" value="SpoIID_LytB"/>
    <property type="match status" value="1"/>
</dbReference>
<evidence type="ECO:0000256" key="1">
    <source>
        <dbReference type="SAM" id="SignalP"/>
    </source>
</evidence>